<dbReference type="SUPFAM" id="SSF53474">
    <property type="entry name" value="alpha/beta-Hydrolases"/>
    <property type="match status" value="1"/>
</dbReference>
<dbReference type="Gene3D" id="3.40.50.1820">
    <property type="entry name" value="alpha/beta hydrolase"/>
    <property type="match status" value="1"/>
</dbReference>
<evidence type="ECO:0000313" key="3">
    <source>
        <dbReference type="EMBL" id="ORX44209.1"/>
    </source>
</evidence>
<dbReference type="PANTHER" id="PTHR48081">
    <property type="entry name" value="AB HYDROLASE SUPERFAMILY PROTEIN C4A8.06C"/>
    <property type="match status" value="1"/>
</dbReference>
<sequence>MNSTFGSNYFGFKKVQQANLLPKISLNNTAKIPTHKYLYDNIRKGYSLTRKKTENNAKYVILKNETEESIKKVIYYIHGGNYVKGLTTTYESLVYPLCDISDDIQVILLDYSLAPNYKYPTQLDEAFDVWNELTKEFTPEDIIIGGDSSGGHLALSLVEKIQKDKNESPKSAFFISPWIDMTCSGKSYFTNYQKDIVLGDPNKPLTKENLEELKNSEMFCFIGYANRNDPYVSPLFGDYTKFPNSLFIVGDNEILLDDTLNMVKKLKENGHKVKLYKKEGMSHNFPLYLNFMQDGFEAFITIKDFIVDSFEFESM</sequence>
<accession>A0A1Y1V183</accession>
<dbReference type="InterPro" id="IPR013094">
    <property type="entry name" value="AB_hydrolase_3"/>
</dbReference>
<evidence type="ECO:0000313" key="4">
    <source>
        <dbReference type="Proteomes" id="UP000193719"/>
    </source>
</evidence>
<organism evidence="3 4">
    <name type="scientific">Piromyces finnis</name>
    <dbReference type="NCBI Taxonomy" id="1754191"/>
    <lineage>
        <taxon>Eukaryota</taxon>
        <taxon>Fungi</taxon>
        <taxon>Fungi incertae sedis</taxon>
        <taxon>Chytridiomycota</taxon>
        <taxon>Chytridiomycota incertae sedis</taxon>
        <taxon>Neocallimastigomycetes</taxon>
        <taxon>Neocallimastigales</taxon>
        <taxon>Neocallimastigaceae</taxon>
        <taxon>Piromyces</taxon>
    </lineage>
</organism>
<dbReference type="AlphaFoldDB" id="A0A1Y1V183"/>
<name>A0A1Y1V183_9FUNG</name>
<dbReference type="OrthoDB" id="408631at2759"/>
<dbReference type="EMBL" id="MCFH01000047">
    <property type="protein sequence ID" value="ORX44209.1"/>
    <property type="molecule type" value="Genomic_DNA"/>
</dbReference>
<dbReference type="GO" id="GO:0016787">
    <property type="term" value="F:hydrolase activity"/>
    <property type="evidence" value="ECO:0007669"/>
    <property type="project" value="UniProtKB-KW"/>
</dbReference>
<proteinExistence type="predicted"/>
<dbReference type="Proteomes" id="UP000193719">
    <property type="component" value="Unassembled WGS sequence"/>
</dbReference>
<evidence type="ECO:0000256" key="1">
    <source>
        <dbReference type="ARBA" id="ARBA00022801"/>
    </source>
</evidence>
<dbReference type="STRING" id="1754191.A0A1Y1V183"/>
<dbReference type="InterPro" id="IPR029058">
    <property type="entry name" value="AB_hydrolase_fold"/>
</dbReference>
<dbReference type="InterPro" id="IPR050300">
    <property type="entry name" value="GDXG_lipolytic_enzyme"/>
</dbReference>
<reference evidence="3 4" key="2">
    <citation type="submission" date="2016-08" db="EMBL/GenBank/DDBJ databases">
        <title>Pervasive Adenine N6-methylation of Active Genes in Fungi.</title>
        <authorList>
            <consortium name="DOE Joint Genome Institute"/>
            <person name="Mondo S.J."/>
            <person name="Dannebaum R.O."/>
            <person name="Kuo R.C."/>
            <person name="Labutti K."/>
            <person name="Haridas S."/>
            <person name="Kuo A."/>
            <person name="Salamov A."/>
            <person name="Ahrendt S.R."/>
            <person name="Lipzen A."/>
            <person name="Sullivan W."/>
            <person name="Andreopoulos W.B."/>
            <person name="Clum A."/>
            <person name="Lindquist E."/>
            <person name="Daum C."/>
            <person name="Ramamoorthy G.K."/>
            <person name="Gryganskyi A."/>
            <person name="Culley D."/>
            <person name="Magnuson J.K."/>
            <person name="James T.Y."/>
            <person name="O'Malley M.A."/>
            <person name="Stajich J.E."/>
            <person name="Spatafora J.W."/>
            <person name="Visel A."/>
            <person name="Grigoriev I.V."/>
        </authorList>
    </citation>
    <scope>NUCLEOTIDE SEQUENCE [LARGE SCALE GENOMIC DNA]</scope>
    <source>
        <strain evidence="4">finn</strain>
    </source>
</reference>
<comment type="caution">
    <text evidence="3">The sequence shown here is derived from an EMBL/GenBank/DDBJ whole genome shotgun (WGS) entry which is preliminary data.</text>
</comment>
<feature type="domain" description="Alpha/beta hydrolase fold-3" evidence="2">
    <location>
        <begin position="75"/>
        <end position="286"/>
    </location>
</feature>
<gene>
    <name evidence="3" type="ORF">BCR36DRAFT_586332</name>
</gene>
<keyword evidence="4" id="KW-1185">Reference proteome</keyword>
<dbReference type="PANTHER" id="PTHR48081:SF8">
    <property type="entry name" value="ALPHA_BETA HYDROLASE FOLD-3 DOMAIN-CONTAINING PROTEIN-RELATED"/>
    <property type="match status" value="1"/>
</dbReference>
<keyword evidence="1 3" id="KW-0378">Hydrolase</keyword>
<evidence type="ECO:0000259" key="2">
    <source>
        <dbReference type="Pfam" id="PF07859"/>
    </source>
</evidence>
<dbReference type="Pfam" id="PF07859">
    <property type="entry name" value="Abhydrolase_3"/>
    <property type="match status" value="1"/>
</dbReference>
<reference evidence="3 4" key="1">
    <citation type="submission" date="2016-08" db="EMBL/GenBank/DDBJ databases">
        <title>Genomes of anaerobic fungi encode conserved fungal cellulosomes for biomass hydrolysis.</title>
        <authorList>
            <consortium name="DOE Joint Genome Institute"/>
            <person name="Haitjema C.H."/>
            <person name="Gilmore S.P."/>
            <person name="Henske J.K."/>
            <person name="Solomon K.V."/>
            <person name="De Groot R."/>
            <person name="Kuo A."/>
            <person name="Mondo S.J."/>
            <person name="Salamov A.A."/>
            <person name="Labutti K."/>
            <person name="Zhao Z."/>
            <person name="Chiniquy J."/>
            <person name="Barry K."/>
            <person name="Brewer H.M."/>
            <person name="Purvine S.O."/>
            <person name="Wright A.T."/>
            <person name="Boxma B."/>
            <person name="Van Alen T."/>
            <person name="Hackstein J.H."/>
            <person name="Baker S.E."/>
            <person name="Grigoriev I.V."/>
            <person name="O'Malley M.A."/>
        </authorList>
    </citation>
    <scope>NUCLEOTIDE SEQUENCE [LARGE SCALE GENOMIC DNA]</scope>
    <source>
        <strain evidence="4">finn</strain>
    </source>
</reference>
<protein>
    <submittedName>
        <fullName evidence="3">Alpha/beta-hydrolase</fullName>
    </submittedName>
</protein>